<keyword evidence="3" id="KW-0547">Nucleotide-binding</keyword>
<evidence type="ECO:0000256" key="4">
    <source>
        <dbReference type="RuleBase" id="RU004046"/>
    </source>
</evidence>
<dbReference type="NCBIfam" id="NF009073">
    <property type="entry name" value="PRK12408.1"/>
    <property type="match status" value="1"/>
</dbReference>
<dbReference type="Pfam" id="PF02685">
    <property type="entry name" value="Glucokinase"/>
    <property type="match status" value="1"/>
</dbReference>
<keyword evidence="3" id="KW-0963">Cytoplasm</keyword>
<comment type="subcellular location">
    <subcellularLocation>
        <location evidence="3">Cytoplasm</location>
    </subcellularLocation>
</comment>
<dbReference type="CDD" id="cd24008">
    <property type="entry name" value="ASKHA_NBD_GLK"/>
    <property type="match status" value="1"/>
</dbReference>
<evidence type="ECO:0000313" key="6">
    <source>
        <dbReference type="Proteomes" id="UP000033664"/>
    </source>
</evidence>
<dbReference type="PATRIC" id="fig|151081.8.peg.489"/>
<comment type="catalytic activity">
    <reaction evidence="3">
        <text>D-glucose + ATP = D-glucose 6-phosphate + ADP + H(+)</text>
        <dbReference type="Rhea" id="RHEA:17825"/>
        <dbReference type="ChEBI" id="CHEBI:4167"/>
        <dbReference type="ChEBI" id="CHEBI:15378"/>
        <dbReference type="ChEBI" id="CHEBI:30616"/>
        <dbReference type="ChEBI" id="CHEBI:61548"/>
        <dbReference type="ChEBI" id="CHEBI:456216"/>
        <dbReference type="EC" id="2.7.1.2"/>
    </reaction>
</comment>
<dbReference type="GO" id="GO:0005524">
    <property type="term" value="F:ATP binding"/>
    <property type="evidence" value="ECO:0007669"/>
    <property type="project" value="UniProtKB-UniRule"/>
</dbReference>
<evidence type="ECO:0000256" key="1">
    <source>
        <dbReference type="ARBA" id="ARBA00022679"/>
    </source>
</evidence>
<reference evidence="5 6" key="1">
    <citation type="journal article" date="2015" name="BMC Genomics">
        <title>Genome mining reveals unlocked bioactive potential of marine Gram-negative bacteria.</title>
        <authorList>
            <person name="Machado H."/>
            <person name="Sonnenschein E.C."/>
            <person name="Melchiorsen J."/>
            <person name="Gram L."/>
        </authorList>
    </citation>
    <scope>NUCLEOTIDE SEQUENCE [LARGE SCALE GENOMIC DNA]</scope>
    <source>
        <strain evidence="5 6">S3137</strain>
    </source>
</reference>
<protein>
    <recommendedName>
        <fullName evidence="3">Glucokinase</fullName>
        <ecNumber evidence="3">2.7.1.2</ecNumber>
    </recommendedName>
    <alternativeName>
        <fullName evidence="3">Glucose kinase</fullName>
    </alternativeName>
</protein>
<dbReference type="RefSeq" id="WP_022945104.1">
    <property type="nucleotide sequence ID" value="NZ_DJHQ01000006.1"/>
</dbReference>
<keyword evidence="3" id="KW-0324">Glycolysis</keyword>
<dbReference type="GO" id="GO:0005829">
    <property type="term" value="C:cytosol"/>
    <property type="evidence" value="ECO:0007669"/>
    <property type="project" value="TreeGrafter"/>
</dbReference>
<dbReference type="eggNOG" id="COG0837">
    <property type="taxonomic scope" value="Bacteria"/>
</dbReference>
<keyword evidence="6" id="KW-1185">Reference proteome</keyword>
<dbReference type="InterPro" id="IPR003836">
    <property type="entry name" value="Glucokinase"/>
</dbReference>
<evidence type="ECO:0000256" key="2">
    <source>
        <dbReference type="ARBA" id="ARBA00022777"/>
    </source>
</evidence>
<dbReference type="PANTHER" id="PTHR47690:SF1">
    <property type="entry name" value="GLUCOKINASE"/>
    <property type="match status" value="1"/>
</dbReference>
<evidence type="ECO:0000313" key="5">
    <source>
        <dbReference type="EMBL" id="KJY99683.1"/>
    </source>
</evidence>
<dbReference type="OrthoDB" id="9800595at2"/>
<dbReference type="AlphaFoldDB" id="A0A0F4PYG9"/>
<organism evidence="5 6">
    <name type="scientific">Pseudoalteromonas ruthenica</name>
    <dbReference type="NCBI Taxonomy" id="151081"/>
    <lineage>
        <taxon>Bacteria</taxon>
        <taxon>Pseudomonadati</taxon>
        <taxon>Pseudomonadota</taxon>
        <taxon>Gammaproteobacteria</taxon>
        <taxon>Alteromonadales</taxon>
        <taxon>Pseudoalteromonadaceae</taxon>
        <taxon>Pseudoalteromonas</taxon>
    </lineage>
</organism>
<keyword evidence="3" id="KW-0067">ATP-binding</keyword>
<dbReference type="Gene3D" id="3.30.420.40">
    <property type="match status" value="1"/>
</dbReference>
<dbReference type="GO" id="GO:0006096">
    <property type="term" value="P:glycolytic process"/>
    <property type="evidence" value="ECO:0007669"/>
    <property type="project" value="UniProtKB-UniRule"/>
</dbReference>
<dbReference type="PANTHER" id="PTHR47690">
    <property type="entry name" value="GLUCOKINASE"/>
    <property type="match status" value="1"/>
</dbReference>
<evidence type="ECO:0000256" key="3">
    <source>
        <dbReference type="HAMAP-Rule" id="MF_00524"/>
    </source>
</evidence>
<comment type="similarity">
    <text evidence="3 4">Belongs to the bacterial glucokinase family.</text>
</comment>
<dbReference type="GO" id="GO:0005536">
    <property type="term" value="F:D-glucose binding"/>
    <property type="evidence" value="ECO:0007669"/>
    <property type="project" value="InterPro"/>
</dbReference>
<dbReference type="HAMAP" id="MF_00524">
    <property type="entry name" value="Glucokinase"/>
    <property type="match status" value="1"/>
</dbReference>
<sequence>MSPASTQAESKVPFAPILVADIGGTNARFALITDYLPNDNEFVISHRHTFPSSDFSTFEDAISEYLAQLSEITISRACLAVAGPVKGEEVMLTNLGWHFNVTQLKARFDFSNLQVINDFAAFAYAAPYLNASDNIVVKQGQAQAQANIAVFGPGTGFGAACLVRSQGNQAVMSCEAGHISLAPVTELDRQLHNVLRDELQHVSVENVFAGPGIARLYQAMAKVEGAQVNELDAAQIAALAQSGECHIATKTLNHFCDWIGSVAGDIALSFGALGGVYIGGGILPRMHERLLNSRFNERFIAKGMMSQYNSQIPVTLVCQENIPFIGAAACIHQGQSKD</sequence>
<dbReference type="Gene3D" id="3.40.367.20">
    <property type="match status" value="1"/>
</dbReference>
<dbReference type="SUPFAM" id="SSF53067">
    <property type="entry name" value="Actin-like ATPase domain"/>
    <property type="match status" value="1"/>
</dbReference>
<feature type="binding site" evidence="3">
    <location>
        <begin position="20"/>
        <end position="25"/>
    </location>
    <ligand>
        <name>ATP</name>
        <dbReference type="ChEBI" id="CHEBI:30616"/>
    </ligand>
</feature>
<comment type="caution">
    <text evidence="5">The sequence shown here is derived from an EMBL/GenBank/DDBJ whole genome shotgun (WGS) entry which is preliminary data.</text>
</comment>
<dbReference type="EMBL" id="JXXZ01000007">
    <property type="protein sequence ID" value="KJY99683.1"/>
    <property type="molecule type" value="Genomic_DNA"/>
</dbReference>
<proteinExistence type="inferred from homology"/>
<gene>
    <name evidence="3" type="primary">glk</name>
    <name evidence="5" type="ORF">TW72_08495</name>
</gene>
<dbReference type="NCBIfam" id="TIGR00749">
    <property type="entry name" value="glk"/>
    <property type="match status" value="1"/>
</dbReference>
<accession>A0A0F4PYG9</accession>
<dbReference type="Proteomes" id="UP000033664">
    <property type="component" value="Unassembled WGS sequence"/>
</dbReference>
<dbReference type="InterPro" id="IPR050201">
    <property type="entry name" value="Bacterial_glucokinase"/>
</dbReference>
<dbReference type="EC" id="2.7.1.2" evidence="3"/>
<keyword evidence="1 3" id="KW-0808">Transferase</keyword>
<dbReference type="InterPro" id="IPR043129">
    <property type="entry name" value="ATPase_NBD"/>
</dbReference>
<dbReference type="GO" id="GO:0004340">
    <property type="term" value="F:glucokinase activity"/>
    <property type="evidence" value="ECO:0007669"/>
    <property type="project" value="UniProtKB-UniRule"/>
</dbReference>
<dbReference type="GeneID" id="58228528"/>
<keyword evidence="2 3" id="KW-0418">Kinase</keyword>
<name>A0A0F4PYG9_9GAMM</name>